<dbReference type="RefSeq" id="WP_227777853.1">
    <property type="nucleotide sequence ID" value="NZ_BAABKX010000022.1"/>
</dbReference>
<dbReference type="AlphaFoldDB" id="A0AAV3UPE3"/>
<name>A0AAV3UPE3_9EURY</name>
<accession>A0AAV3UPE3</accession>
<organism evidence="1 2">
    <name type="scientific">Haladaptatus pallidirubidus</name>
    <dbReference type="NCBI Taxonomy" id="1008152"/>
    <lineage>
        <taxon>Archaea</taxon>
        <taxon>Methanobacteriati</taxon>
        <taxon>Methanobacteriota</taxon>
        <taxon>Stenosarchaea group</taxon>
        <taxon>Halobacteria</taxon>
        <taxon>Halobacteriales</taxon>
        <taxon>Haladaptataceae</taxon>
        <taxon>Haladaptatus</taxon>
    </lineage>
</organism>
<dbReference type="EMBL" id="BAABKX010000022">
    <property type="protein sequence ID" value="GAA5061846.1"/>
    <property type="molecule type" value="Genomic_DNA"/>
</dbReference>
<dbReference type="GeneID" id="68616477"/>
<protein>
    <submittedName>
        <fullName evidence="1">Uncharacterized protein</fullName>
    </submittedName>
</protein>
<keyword evidence="2" id="KW-1185">Reference proteome</keyword>
<reference evidence="1 2" key="1">
    <citation type="journal article" date="2019" name="Int. J. Syst. Evol. Microbiol.">
        <title>The Global Catalogue of Microorganisms (GCM) 10K type strain sequencing project: providing services to taxonomists for standard genome sequencing and annotation.</title>
        <authorList>
            <consortium name="The Broad Institute Genomics Platform"/>
            <consortium name="The Broad Institute Genome Sequencing Center for Infectious Disease"/>
            <person name="Wu L."/>
            <person name="Ma J."/>
        </authorList>
    </citation>
    <scope>NUCLEOTIDE SEQUENCE [LARGE SCALE GENOMIC DNA]</scope>
    <source>
        <strain evidence="1 2">JCM 17504</strain>
    </source>
</reference>
<sequence>MEIVEAEEISAVDRGIEHIVEYLITGVEPELPVENALRAMKLIFGAYKSARLRARIDIDDNPYRRGSNRASSSLGRRKTESGFVPIREYSIRYGGNHKSETVIDSELTVITILSPILLESWHKLTSLSTASANWMLRWGW</sequence>
<dbReference type="Gene3D" id="3.30.360.10">
    <property type="entry name" value="Dihydrodipicolinate Reductase, domain 2"/>
    <property type="match status" value="1"/>
</dbReference>
<evidence type="ECO:0000313" key="2">
    <source>
        <dbReference type="Proteomes" id="UP001501729"/>
    </source>
</evidence>
<gene>
    <name evidence="1" type="ORF">GCM10025751_48380</name>
</gene>
<dbReference type="Proteomes" id="UP001501729">
    <property type="component" value="Unassembled WGS sequence"/>
</dbReference>
<comment type="caution">
    <text evidence="1">The sequence shown here is derived from an EMBL/GenBank/DDBJ whole genome shotgun (WGS) entry which is preliminary data.</text>
</comment>
<evidence type="ECO:0000313" key="1">
    <source>
        <dbReference type="EMBL" id="GAA5061846.1"/>
    </source>
</evidence>
<proteinExistence type="predicted"/>